<name>A0A0R3TJI5_RODNA</name>
<feature type="region of interest" description="Disordered" evidence="1">
    <location>
        <begin position="37"/>
        <end position="77"/>
    </location>
</feature>
<organism evidence="4">
    <name type="scientific">Rodentolepis nana</name>
    <name type="common">Dwarf tapeworm</name>
    <name type="synonym">Hymenolepis nana</name>
    <dbReference type="NCBI Taxonomy" id="102285"/>
    <lineage>
        <taxon>Eukaryota</taxon>
        <taxon>Metazoa</taxon>
        <taxon>Spiralia</taxon>
        <taxon>Lophotrochozoa</taxon>
        <taxon>Platyhelminthes</taxon>
        <taxon>Cestoda</taxon>
        <taxon>Eucestoda</taxon>
        <taxon>Cyclophyllidea</taxon>
        <taxon>Hymenolepididae</taxon>
        <taxon>Rodentolepis</taxon>
    </lineage>
</organism>
<proteinExistence type="predicted"/>
<reference evidence="4" key="1">
    <citation type="submission" date="2017-02" db="UniProtKB">
        <authorList>
            <consortium name="WormBaseParasite"/>
        </authorList>
    </citation>
    <scope>IDENTIFICATION</scope>
</reference>
<feature type="region of interest" description="Disordered" evidence="1">
    <location>
        <begin position="200"/>
        <end position="232"/>
    </location>
</feature>
<feature type="compositionally biased region" description="Low complexity" evidence="1">
    <location>
        <begin position="42"/>
        <end position="53"/>
    </location>
</feature>
<keyword evidence="3" id="KW-1185">Reference proteome</keyword>
<evidence type="ECO:0000313" key="4">
    <source>
        <dbReference type="WBParaSite" id="HNAJ_0000724401-mRNA-1"/>
    </source>
</evidence>
<feature type="compositionally biased region" description="Polar residues" evidence="1">
    <location>
        <begin position="220"/>
        <end position="231"/>
    </location>
</feature>
<feature type="compositionally biased region" description="Low complexity" evidence="1">
    <location>
        <begin position="370"/>
        <end position="381"/>
    </location>
</feature>
<feature type="region of interest" description="Disordered" evidence="1">
    <location>
        <begin position="366"/>
        <end position="388"/>
    </location>
</feature>
<feature type="region of interest" description="Disordered" evidence="1">
    <location>
        <begin position="441"/>
        <end position="466"/>
    </location>
</feature>
<dbReference type="WBParaSite" id="HNAJ_0000724401-mRNA-1">
    <property type="protein sequence ID" value="HNAJ_0000724401-mRNA-1"/>
    <property type="gene ID" value="HNAJ_0000724401"/>
</dbReference>
<sequence>MATTVTGTVDAMKMLFESDYNSPEAFVNKNDAYFNGSMENSTKTTDTNNDTKTPLSKPFLNKSFHPPPSESSLSILSGSSDQLLVKRNSVELPRTNPIPPKVKPKPVIYRKIVPSLRNEPTYTPKIIPIRSVPETLLSEHKSINLAPEKTEIAPRLSSSAMEIRPKPLIALASSDKSDKHFHSKQEFSITDGLPPFSTSVHPITPKKPPPVLKKPRSILSGYSNKSSNNHRSPYKYDKALEEQFGLKVDESAYDFVESWANYQAQTQMEILQDKLKRNGYGNCANPTENGALGKYSRSPSVSSSTGMSGSNFTNSSIRSILKKGRPSLGVEKKRLTFKDDDELITKYNYPSEDSYDESDSLKNFRSALGSDSDSSSSSSSTFDDDDPNYELDVVKSVSTYRSSGSRSTGTKISLAASSASNFSSSTLKGSVIQQPIYHTSSSLRSNSLDRPRNGRNHTSNNKIHYRSSGYVETKVISPSKWANTSNSSPILLTSSKTGGSSKSPKITCKTSRL</sequence>
<feature type="compositionally biased region" description="Low complexity" evidence="1">
    <location>
        <begin position="296"/>
        <end position="310"/>
    </location>
</feature>
<dbReference type="OrthoDB" id="6288562at2759"/>
<protein>
    <submittedName>
        <fullName evidence="4">Wiskott-Aldrich syndrome protein family member</fullName>
    </submittedName>
</protein>
<gene>
    <name evidence="2" type="ORF">HNAJ_LOCUS7240</name>
</gene>
<feature type="region of interest" description="Disordered" evidence="1">
    <location>
        <begin position="287"/>
        <end position="310"/>
    </location>
</feature>
<evidence type="ECO:0000256" key="1">
    <source>
        <dbReference type="SAM" id="MobiDB-lite"/>
    </source>
</evidence>
<dbReference type="Proteomes" id="UP000278807">
    <property type="component" value="Unassembled WGS sequence"/>
</dbReference>
<feature type="region of interest" description="Disordered" evidence="1">
    <location>
        <begin position="482"/>
        <end position="513"/>
    </location>
</feature>
<feature type="compositionally biased region" description="Low complexity" evidence="1">
    <location>
        <begin position="491"/>
        <end position="503"/>
    </location>
</feature>
<evidence type="ECO:0000313" key="3">
    <source>
        <dbReference type="Proteomes" id="UP000278807"/>
    </source>
</evidence>
<dbReference type="AlphaFoldDB" id="A0A0R3TJI5"/>
<dbReference type="EMBL" id="UZAE01012023">
    <property type="protein sequence ID" value="VDO03100.1"/>
    <property type="molecule type" value="Genomic_DNA"/>
</dbReference>
<accession>A0A0R3TJI5</accession>
<reference evidence="2 3" key="2">
    <citation type="submission" date="2018-11" db="EMBL/GenBank/DDBJ databases">
        <authorList>
            <consortium name="Pathogen Informatics"/>
        </authorList>
    </citation>
    <scope>NUCLEOTIDE SEQUENCE [LARGE SCALE GENOMIC DNA]</scope>
</reference>
<evidence type="ECO:0000313" key="2">
    <source>
        <dbReference type="EMBL" id="VDO03100.1"/>
    </source>
</evidence>